<reference evidence="3" key="1">
    <citation type="journal article" date="2014" name="Int. J. Syst. Evol. Microbiol.">
        <title>Complete genome sequence of Corynebacterium casei LMG S-19264T (=DSM 44701T), isolated from a smear-ripened cheese.</title>
        <authorList>
            <consortium name="US DOE Joint Genome Institute (JGI-PGF)"/>
            <person name="Walter F."/>
            <person name="Albersmeier A."/>
            <person name="Kalinowski J."/>
            <person name="Ruckert C."/>
        </authorList>
    </citation>
    <scope>NUCLEOTIDE SEQUENCE</scope>
    <source>
        <strain evidence="3">JCM 3035</strain>
    </source>
</reference>
<dbReference type="PROSITE" id="PS50231">
    <property type="entry name" value="RICIN_B_LECTIN"/>
    <property type="match status" value="1"/>
</dbReference>
<feature type="chain" id="PRO_5038779537" description="Ricin B lectin domain-containing protein" evidence="1">
    <location>
        <begin position="22"/>
        <end position="546"/>
    </location>
</feature>
<dbReference type="Proteomes" id="UP000637788">
    <property type="component" value="Unassembled WGS sequence"/>
</dbReference>
<dbReference type="Gene3D" id="3.40.50.1110">
    <property type="entry name" value="SGNH hydrolase"/>
    <property type="match status" value="1"/>
</dbReference>
<dbReference type="CDD" id="cd00161">
    <property type="entry name" value="beta-trefoil_Ricin-like"/>
    <property type="match status" value="1"/>
</dbReference>
<dbReference type="InterPro" id="IPR036514">
    <property type="entry name" value="SGNH_hydro_sf"/>
</dbReference>
<dbReference type="InterPro" id="IPR053140">
    <property type="entry name" value="GDSL_Rv0518-like"/>
</dbReference>
<keyword evidence="1" id="KW-0732">Signal</keyword>
<dbReference type="SUPFAM" id="SSF52266">
    <property type="entry name" value="SGNH hydrolase"/>
    <property type="match status" value="1"/>
</dbReference>
<dbReference type="Pfam" id="PF00652">
    <property type="entry name" value="Ricin_B_lectin"/>
    <property type="match status" value="1"/>
</dbReference>
<sequence length="546" mass="56224">MHTSRRLSARLTATASATCLAAVGLALVPAADASAAGAPQGGHVYALTAAHSGKNAAVLSDSLANGATVVQKTASGGPGQLWEAVDHGDGTFSLVNINSGKCMDVQNGSMNTWAAIIQWTCTGAGNQRWTFSGSAIVSARSGLCLDVSGNSTAEDRALIQYTCKNTANQQWSLTERLRSATWGPSMVSGGQTFTSQTIRMVVHNNTSGAGLRIRLSNLRSTTALSVGAVTVAVQSSGGTAVAGTTRTVTFGRSATPTIPAGREMTSDVIPMPVVAEQNLLVSVHLPGTTGTSTYHNDAHQTSYLSAAGTGNHAAEEAATNFTTTTARWFYVAGLDVVSPTAKGTVVAIGDSITDGSSATDNANQRWPDYLARRLQAQSGGQRLGVVNAGIGGNRVVTDSPSAQQGIAAKTRFSHDVLTQPGVKNAIVLEGINDINNTATPTPADQIIAGYQTMINQAHTAGVRIIGGTILPHSSQTAAKAAIRAQVNDWIRTSGAFDAVIDFDAALRDPANPARLLPAYDSGDHLHPNSAGMQAIANAVDLALLTS</sequence>
<protein>
    <recommendedName>
        <fullName evidence="2">Ricin B lectin domain-containing protein</fullName>
    </recommendedName>
</protein>
<feature type="domain" description="Ricin B lectin" evidence="2">
    <location>
        <begin position="42"/>
        <end position="174"/>
    </location>
</feature>
<evidence type="ECO:0000313" key="3">
    <source>
        <dbReference type="EMBL" id="GGL18205.1"/>
    </source>
</evidence>
<dbReference type="InterPro" id="IPR035992">
    <property type="entry name" value="Ricin_B-like_lectins"/>
</dbReference>
<dbReference type="InterPro" id="IPR000772">
    <property type="entry name" value="Ricin_B_lectin"/>
</dbReference>
<dbReference type="PANTHER" id="PTHR43784:SF2">
    <property type="entry name" value="GDSL-LIKE LIPASE_ACYLHYDROLASE, PUTATIVE (AFU_ORTHOLOGUE AFUA_2G00820)-RELATED"/>
    <property type="match status" value="1"/>
</dbReference>
<organism evidence="3 4">
    <name type="scientific">Streptomyces flaveus</name>
    <dbReference type="NCBI Taxonomy" id="66370"/>
    <lineage>
        <taxon>Bacteria</taxon>
        <taxon>Bacillati</taxon>
        <taxon>Actinomycetota</taxon>
        <taxon>Actinomycetes</taxon>
        <taxon>Kitasatosporales</taxon>
        <taxon>Streptomycetaceae</taxon>
        <taxon>Streptomyces</taxon>
        <taxon>Streptomyces aurantiacus group</taxon>
    </lineage>
</organism>
<reference evidence="3" key="2">
    <citation type="submission" date="2020-09" db="EMBL/GenBank/DDBJ databases">
        <authorList>
            <person name="Sun Q."/>
            <person name="Ohkuma M."/>
        </authorList>
    </citation>
    <scope>NUCLEOTIDE SEQUENCE</scope>
    <source>
        <strain evidence="3">JCM 3035</strain>
    </source>
</reference>
<dbReference type="EMBL" id="BMPQ01000066">
    <property type="protein sequence ID" value="GGL18205.1"/>
    <property type="molecule type" value="Genomic_DNA"/>
</dbReference>
<dbReference type="AlphaFoldDB" id="A0A917RQA8"/>
<comment type="caution">
    <text evidence="3">The sequence shown here is derived from an EMBL/GenBank/DDBJ whole genome shotgun (WGS) entry which is preliminary data.</text>
</comment>
<dbReference type="SMART" id="SM00458">
    <property type="entry name" value="RICIN"/>
    <property type="match status" value="1"/>
</dbReference>
<dbReference type="PANTHER" id="PTHR43784">
    <property type="entry name" value="GDSL-LIKE LIPASE/ACYLHYDROLASE, PUTATIVE (AFU_ORTHOLOGUE AFUA_2G00820)-RELATED"/>
    <property type="match status" value="1"/>
</dbReference>
<dbReference type="RefSeq" id="WP_189327831.1">
    <property type="nucleotide sequence ID" value="NZ_BMPQ01000066.1"/>
</dbReference>
<evidence type="ECO:0000313" key="4">
    <source>
        <dbReference type="Proteomes" id="UP000637788"/>
    </source>
</evidence>
<proteinExistence type="predicted"/>
<dbReference type="CDD" id="cd01830">
    <property type="entry name" value="XynE_like"/>
    <property type="match status" value="1"/>
</dbReference>
<accession>A0A917RQA8</accession>
<evidence type="ECO:0000259" key="2">
    <source>
        <dbReference type="SMART" id="SM00458"/>
    </source>
</evidence>
<keyword evidence="4" id="KW-1185">Reference proteome</keyword>
<feature type="signal peptide" evidence="1">
    <location>
        <begin position="1"/>
        <end position="21"/>
    </location>
</feature>
<dbReference type="Gene3D" id="2.80.10.50">
    <property type="match status" value="2"/>
</dbReference>
<name>A0A917RQA8_9ACTN</name>
<gene>
    <name evidence="3" type="ORF">GCM10010094_94000</name>
</gene>
<dbReference type="Pfam" id="PF13472">
    <property type="entry name" value="Lipase_GDSL_2"/>
    <property type="match status" value="1"/>
</dbReference>
<evidence type="ECO:0000256" key="1">
    <source>
        <dbReference type="SAM" id="SignalP"/>
    </source>
</evidence>
<dbReference type="InterPro" id="IPR013830">
    <property type="entry name" value="SGNH_hydro"/>
</dbReference>
<dbReference type="SUPFAM" id="SSF50370">
    <property type="entry name" value="Ricin B-like lectins"/>
    <property type="match status" value="1"/>
</dbReference>